<dbReference type="Proteomes" id="UP000706151">
    <property type="component" value="Unassembled WGS sequence"/>
</dbReference>
<feature type="signal peptide" evidence="1">
    <location>
        <begin position="1"/>
        <end position="18"/>
    </location>
</feature>
<dbReference type="EMBL" id="JADJOT010000004">
    <property type="protein sequence ID" value="MBK7953371.1"/>
    <property type="molecule type" value="Genomic_DNA"/>
</dbReference>
<dbReference type="AlphaFoldDB" id="A0A935T813"/>
<dbReference type="InterPro" id="IPR021727">
    <property type="entry name" value="DUF3299"/>
</dbReference>
<gene>
    <name evidence="2" type="ORF">IPK02_05035</name>
</gene>
<comment type="caution">
    <text evidence="2">The sequence shown here is derived from an EMBL/GenBank/DDBJ whole genome shotgun (WGS) entry which is preliminary data.</text>
</comment>
<protein>
    <submittedName>
        <fullName evidence="2">DUF3299 domain-containing protein</fullName>
    </submittedName>
</protein>
<proteinExistence type="predicted"/>
<dbReference type="Gene3D" id="2.40.50.870">
    <property type="entry name" value="Protein of unknown function (DUF3299)"/>
    <property type="match status" value="1"/>
</dbReference>
<feature type="chain" id="PRO_5037942143" evidence="1">
    <location>
        <begin position="19"/>
        <end position="196"/>
    </location>
</feature>
<evidence type="ECO:0000256" key="1">
    <source>
        <dbReference type="SAM" id="SignalP"/>
    </source>
</evidence>
<organism evidence="2 3">
    <name type="scientific">Candidatus Accumulibacter affinis</name>
    <dbReference type="NCBI Taxonomy" id="2954384"/>
    <lineage>
        <taxon>Bacteria</taxon>
        <taxon>Pseudomonadati</taxon>
        <taxon>Pseudomonadota</taxon>
        <taxon>Betaproteobacteria</taxon>
        <taxon>Candidatus Accumulibacter</taxon>
    </lineage>
</organism>
<accession>A0A935T813</accession>
<evidence type="ECO:0000313" key="3">
    <source>
        <dbReference type="Proteomes" id="UP000706151"/>
    </source>
</evidence>
<sequence>MRLPFFFVLLILASLADAASAAGAQAEYRVGDRLSPAKSGATPAAVYKEIGWDALIPSGWDPQKAFKGIDLGTLRDSDPRAMEALQRLRETWENAPVEASLRGKHIRIAGFMVPLERKGEEVTEFLLVPYFGACIHTPPPPANQIIHVLASKPLKGIQTMDPVWVSGTLDIARSDSPLGTSGYRMTGEIVLPYSKR</sequence>
<evidence type="ECO:0000313" key="2">
    <source>
        <dbReference type="EMBL" id="MBK7953371.1"/>
    </source>
</evidence>
<dbReference type="Pfam" id="PF11736">
    <property type="entry name" value="DUF3299"/>
    <property type="match status" value="1"/>
</dbReference>
<name>A0A935T813_9PROT</name>
<keyword evidence="1" id="KW-0732">Signal</keyword>
<reference evidence="2 3" key="1">
    <citation type="submission" date="2020-10" db="EMBL/GenBank/DDBJ databases">
        <title>Connecting structure to function with the recovery of over 1000 high-quality activated sludge metagenome-assembled genomes encoding full-length rRNA genes using long-read sequencing.</title>
        <authorList>
            <person name="Singleton C.M."/>
            <person name="Petriglieri F."/>
            <person name="Kristensen J.M."/>
            <person name="Kirkegaard R.H."/>
            <person name="Michaelsen T.Y."/>
            <person name="Andersen M.H."/>
            <person name="Karst S.M."/>
            <person name="Dueholm M.S."/>
            <person name="Nielsen P.H."/>
            <person name="Albertsen M."/>
        </authorList>
    </citation>
    <scope>NUCLEOTIDE SEQUENCE [LARGE SCALE GENOMIC DNA]</scope>
    <source>
        <strain evidence="2">Fred_18-Q3-R57-64_BAT3C.720</strain>
    </source>
</reference>